<reference evidence="1 2" key="2">
    <citation type="submission" date="2018-11" db="EMBL/GenBank/DDBJ databases">
        <authorList>
            <consortium name="Pathogen Informatics"/>
        </authorList>
    </citation>
    <scope>NUCLEOTIDE SEQUENCE [LARGE SCALE GENOMIC DNA]</scope>
</reference>
<sequence>MPRPSNNYRRNRNQPIAKVERYAEASYRFPPKASTIPPPPPEWIFTNEVRKCAMDDSAVIWSLREYIK</sequence>
<reference evidence="3" key="1">
    <citation type="submission" date="2017-02" db="UniProtKB">
        <authorList>
            <consortium name="WormBaseParasite"/>
        </authorList>
    </citation>
    <scope>IDENTIFICATION</scope>
</reference>
<gene>
    <name evidence="1" type="ORF">HDID_LOCUS2199</name>
</gene>
<name>A0A0R3SCB4_HYMDI</name>
<dbReference type="EMBL" id="UYSG01000509">
    <property type="protein sequence ID" value="VDL19660.1"/>
    <property type="molecule type" value="Genomic_DNA"/>
</dbReference>
<evidence type="ECO:0000313" key="3">
    <source>
        <dbReference type="WBParaSite" id="HDID_0000219801-mRNA-1"/>
    </source>
</evidence>
<evidence type="ECO:0000313" key="2">
    <source>
        <dbReference type="Proteomes" id="UP000274504"/>
    </source>
</evidence>
<organism evidence="3">
    <name type="scientific">Hymenolepis diminuta</name>
    <name type="common">Rat tapeworm</name>
    <dbReference type="NCBI Taxonomy" id="6216"/>
    <lineage>
        <taxon>Eukaryota</taxon>
        <taxon>Metazoa</taxon>
        <taxon>Spiralia</taxon>
        <taxon>Lophotrochozoa</taxon>
        <taxon>Platyhelminthes</taxon>
        <taxon>Cestoda</taxon>
        <taxon>Eucestoda</taxon>
        <taxon>Cyclophyllidea</taxon>
        <taxon>Hymenolepididae</taxon>
        <taxon>Hymenolepis</taxon>
    </lineage>
</organism>
<protein>
    <submittedName>
        <fullName evidence="1 3">Uncharacterized protein</fullName>
    </submittedName>
</protein>
<dbReference type="Proteomes" id="UP000274504">
    <property type="component" value="Unassembled WGS sequence"/>
</dbReference>
<dbReference type="WBParaSite" id="HDID_0000219801-mRNA-1">
    <property type="protein sequence ID" value="HDID_0000219801-mRNA-1"/>
    <property type="gene ID" value="HDID_0000219801"/>
</dbReference>
<accession>A0A0R3SCB4</accession>
<proteinExistence type="predicted"/>
<dbReference type="AlphaFoldDB" id="A0A0R3SCB4"/>
<evidence type="ECO:0000313" key="1">
    <source>
        <dbReference type="EMBL" id="VDL19660.1"/>
    </source>
</evidence>